<feature type="transmembrane region" description="Helical" evidence="6">
    <location>
        <begin position="15"/>
        <end position="34"/>
    </location>
</feature>
<feature type="transmembrane region" description="Helical" evidence="6">
    <location>
        <begin position="87"/>
        <end position="105"/>
    </location>
</feature>
<evidence type="ECO:0000256" key="4">
    <source>
        <dbReference type="ARBA" id="ARBA00022989"/>
    </source>
</evidence>
<dbReference type="InterPro" id="IPR032816">
    <property type="entry name" value="VTT_dom"/>
</dbReference>
<reference evidence="9" key="1">
    <citation type="journal article" date="2019" name="Int. J. Syst. Evol. Microbiol.">
        <title>The Global Catalogue of Microorganisms (GCM) 10K type strain sequencing project: providing services to taxonomists for standard genome sequencing and annotation.</title>
        <authorList>
            <consortium name="The Broad Institute Genomics Platform"/>
            <consortium name="The Broad Institute Genome Sequencing Center for Infectious Disease"/>
            <person name="Wu L."/>
            <person name="Ma J."/>
        </authorList>
    </citation>
    <scope>NUCLEOTIDE SEQUENCE [LARGE SCALE GENOMIC DNA]</scope>
    <source>
        <strain evidence="9">CCM 8937</strain>
    </source>
</reference>
<accession>A0ABW4BKF1</accession>
<sequence>MSTQTSRRLINTTTALSLAGIIALTIYWWQLGLFQNQQVLHTYIQQRQIAGPFLFVLIQIIQVVIPIIPGGISTVVGVLLFGPVQGFIYNYVGIAIGSFAAFFLARRYGQDFILHVVPQKAYDRYIGKTKNQKAFNWFFALAIFLPVAPDDILVMLAGLTNMSWKKFSLIIILLKPFTIAAYSYALLYGGQWLMQLLK</sequence>
<evidence type="ECO:0000256" key="6">
    <source>
        <dbReference type="RuleBase" id="RU366058"/>
    </source>
</evidence>
<evidence type="ECO:0000256" key="1">
    <source>
        <dbReference type="ARBA" id="ARBA00004651"/>
    </source>
</evidence>
<feature type="transmembrane region" description="Helical" evidence="6">
    <location>
        <begin position="134"/>
        <end position="157"/>
    </location>
</feature>
<name>A0ABW4BKF1_9LACO</name>
<proteinExistence type="inferred from homology"/>
<dbReference type="PANTHER" id="PTHR12677:SF49">
    <property type="entry name" value="TVP38_TMEM64 FAMILY MEMBRANE PROTEIN"/>
    <property type="match status" value="1"/>
</dbReference>
<dbReference type="Pfam" id="PF09335">
    <property type="entry name" value="VTT_dom"/>
    <property type="match status" value="1"/>
</dbReference>
<dbReference type="PANTHER" id="PTHR12677">
    <property type="entry name" value="GOLGI APPARATUS MEMBRANE PROTEIN TVP38-RELATED"/>
    <property type="match status" value="1"/>
</dbReference>
<feature type="transmembrane region" description="Helical" evidence="6">
    <location>
        <begin position="169"/>
        <end position="188"/>
    </location>
</feature>
<evidence type="ECO:0000256" key="5">
    <source>
        <dbReference type="ARBA" id="ARBA00023136"/>
    </source>
</evidence>
<dbReference type="RefSeq" id="WP_125651181.1">
    <property type="nucleotide sequence ID" value="NZ_JBHTOH010000008.1"/>
</dbReference>
<evidence type="ECO:0000313" key="8">
    <source>
        <dbReference type="EMBL" id="MFD1410138.1"/>
    </source>
</evidence>
<keyword evidence="9" id="KW-1185">Reference proteome</keyword>
<evidence type="ECO:0000259" key="7">
    <source>
        <dbReference type="Pfam" id="PF09335"/>
    </source>
</evidence>
<organism evidence="8 9">
    <name type="scientific">Lapidilactobacillus gannanensis</name>
    <dbReference type="NCBI Taxonomy" id="2486002"/>
    <lineage>
        <taxon>Bacteria</taxon>
        <taxon>Bacillati</taxon>
        <taxon>Bacillota</taxon>
        <taxon>Bacilli</taxon>
        <taxon>Lactobacillales</taxon>
        <taxon>Lactobacillaceae</taxon>
        <taxon>Lapidilactobacillus</taxon>
    </lineage>
</organism>
<evidence type="ECO:0000313" key="9">
    <source>
        <dbReference type="Proteomes" id="UP001597191"/>
    </source>
</evidence>
<comment type="subcellular location">
    <subcellularLocation>
        <location evidence="1 6">Cell membrane</location>
        <topology evidence="1 6">Multi-pass membrane protein</topology>
    </subcellularLocation>
</comment>
<comment type="similarity">
    <text evidence="6">Belongs to the TVP38/TMEM64 family.</text>
</comment>
<comment type="caution">
    <text evidence="8">The sequence shown here is derived from an EMBL/GenBank/DDBJ whole genome shotgun (WGS) entry which is preliminary data.</text>
</comment>
<dbReference type="Proteomes" id="UP001597191">
    <property type="component" value="Unassembled WGS sequence"/>
</dbReference>
<protein>
    <recommendedName>
        <fullName evidence="6">TVP38/TMEM64 family membrane protein</fullName>
    </recommendedName>
</protein>
<keyword evidence="4 6" id="KW-1133">Transmembrane helix</keyword>
<feature type="transmembrane region" description="Helical" evidence="6">
    <location>
        <begin position="54"/>
        <end position="81"/>
    </location>
</feature>
<feature type="domain" description="VTT" evidence="7">
    <location>
        <begin position="68"/>
        <end position="185"/>
    </location>
</feature>
<keyword evidence="5 6" id="KW-0472">Membrane</keyword>
<dbReference type="InterPro" id="IPR015414">
    <property type="entry name" value="TMEM64"/>
</dbReference>
<keyword evidence="2 6" id="KW-1003">Cell membrane</keyword>
<gene>
    <name evidence="8" type="ORF">ACFQ4R_00635</name>
</gene>
<evidence type="ECO:0000256" key="2">
    <source>
        <dbReference type="ARBA" id="ARBA00022475"/>
    </source>
</evidence>
<evidence type="ECO:0000256" key="3">
    <source>
        <dbReference type="ARBA" id="ARBA00022692"/>
    </source>
</evidence>
<keyword evidence="3 6" id="KW-0812">Transmembrane</keyword>
<dbReference type="EMBL" id="JBHTOH010000008">
    <property type="protein sequence ID" value="MFD1410138.1"/>
    <property type="molecule type" value="Genomic_DNA"/>
</dbReference>